<keyword evidence="4" id="KW-1185">Reference proteome</keyword>
<reference evidence="3 4" key="1">
    <citation type="submission" date="2022-03" db="EMBL/GenBank/DDBJ databases">
        <title>Mucilaginibacter sp. isolated from the gut of Protaetia brevitarsis seulensis larvae.</title>
        <authorList>
            <person name="Won M."/>
            <person name="Kim S.-J."/>
            <person name="Kwon S.-W."/>
        </authorList>
    </citation>
    <scope>NUCLEOTIDE SEQUENCE [LARGE SCALE GENOMIC DNA]</scope>
    <source>
        <strain evidence="3 4">CFWR-12</strain>
    </source>
</reference>
<feature type="domain" description="N-acetyltransferase" evidence="2">
    <location>
        <begin position="46"/>
        <end position="103"/>
    </location>
</feature>
<evidence type="ECO:0000256" key="1">
    <source>
        <dbReference type="SAM" id="MobiDB-lite"/>
    </source>
</evidence>
<dbReference type="Gene3D" id="3.40.630.30">
    <property type="match status" value="1"/>
</dbReference>
<organism evidence="3 4">
    <name type="scientific">Agromyces larvae</name>
    <dbReference type="NCBI Taxonomy" id="2929802"/>
    <lineage>
        <taxon>Bacteria</taxon>
        <taxon>Bacillati</taxon>
        <taxon>Actinomycetota</taxon>
        <taxon>Actinomycetes</taxon>
        <taxon>Micrococcales</taxon>
        <taxon>Microbacteriaceae</taxon>
        <taxon>Agromyces</taxon>
    </lineage>
</organism>
<dbReference type="InterPro" id="IPR000182">
    <property type="entry name" value="GNAT_dom"/>
</dbReference>
<proteinExistence type="predicted"/>
<dbReference type="SUPFAM" id="SSF55729">
    <property type="entry name" value="Acyl-CoA N-acyltransferases (Nat)"/>
    <property type="match status" value="1"/>
</dbReference>
<evidence type="ECO:0000313" key="4">
    <source>
        <dbReference type="Proteomes" id="UP000832097"/>
    </source>
</evidence>
<dbReference type="Pfam" id="PF13302">
    <property type="entry name" value="Acetyltransf_3"/>
    <property type="match status" value="1"/>
</dbReference>
<protein>
    <submittedName>
        <fullName evidence="3">GNAT family N-acetyltransferase</fullName>
    </submittedName>
</protein>
<name>A0ABY4C340_9MICO</name>
<dbReference type="EMBL" id="CP094528">
    <property type="protein sequence ID" value="UOE44441.1"/>
    <property type="molecule type" value="Genomic_DNA"/>
</dbReference>
<gene>
    <name evidence="3" type="ORF">MTO99_01205</name>
</gene>
<evidence type="ECO:0000313" key="3">
    <source>
        <dbReference type="EMBL" id="UOE44441.1"/>
    </source>
</evidence>
<dbReference type="RefSeq" id="WP_243556266.1">
    <property type="nucleotide sequence ID" value="NZ_CP094528.1"/>
</dbReference>
<dbReference type="InterPro" id="IPR016181">
    <property type="entry name" value="Acyl_CoA_acyltransferase"/>
</dbReference>
<sequence length="147" mass="15622">MPPVSLRTARLVLDRPSPDDVDVITLAGQDPPFERYPTIPWPNARDHAGLGSWAAAPHRGQGFMAEAVRAGVDRAFDLAWPTVTWQALVGDHAAAATARNVGLAFAGIGPGVLPRRDGSTSIRRHRAVTPETDPAAARSSWPAETCA</sequence>
<evidence type="ECO:0000259" key="2">
    <source>
        <dbReference type="Pfam" id="PF13302"/>
    </source>
</evidence>
<accession>A0ABY4C340</accession>
<dbReference type="Proteomes" id="UP000832097">
    <property type="component" value="Chromosome"/>
</dbReference>
<feature type="region of interest" description="Disordered" evidence="1">
    <location>
        <begin position="115"/>
        <end position="147"/>
    </location>
</feature>